<feature type="transmembrane region" description="Helical" evidence="8">
    <location>
        <begin position="334"/>
        <end position="353"/>
    </location>
</feature>
<feature type="transmembrane region" description="Helical" evidence="8">
    <location>
        <begin position="911"/>
        <end position="936"/>
    </location>
</feature>
<gene>
    <name evidence="9" type="primary">mdtB</name>
    <name evidence="9" type="ORF">D7S86_24300</name>
</gene>
<keyword evidence="5 8" id="KW-0812">Transmembrane</keyword>
<evidence type="ECO:0000256" key="3">
    <source>
        <dbReference type="ARBA" id="ARBA00022475"/>
    </source>
</evidence>
<feature type="transmembrane region" description="Helical" evidence="8">
    <location>
        <begin position="860"/>
        <end position="878"/>
    </location>
</feature>
<comment type="caution">
    <text evidence="9">The sequence shown here is derived from an EMBL/GenBank/DDBJ whole genome shotgun (WGS) entry which is preliminary data.</text>
</comment>
<dbReference type="InterPro" id="IPR027463">
    <property type="entry name" value="AcrB_DN_DC_subdom"/>
</dbReference>
<evidence type="ECO:0000256" key="7">
    <source>
        <dbReference type="ARBA" id="ARBA00023136"/>
    </source>
</evidence>
<keyword evidence="6 8" id="KW-1133">Transmembrane helix</keyword>
<evidence type="ECO:0000256" key="4">
    <source>
        <dbReference type="ARBA" id="ARBA00022519"/>
    </source>
</evidence>
<reference evidence="9 10" key="1">
    <citation type="submission" date="2018-10" db="EMBL/GenBank/DDBJ databases">
        <title>Robbsia sp. DHC34, isolated from soil.</title>
        <authorList>
            <person name="Gao Z.-H."/>
            <person name="Qiu L.-H."/>
        </authorList>
    </citation>
    <scope>NUCLEOTIDE SEQUENCE [LARGE SCALE GENOMIC DNA]</scope>
    <source>
        <strain evidence="9 10">DHC34</strain>
    </source>
</reference>
<dbReference type="InterPro" id="IPR001036">
    <property type="entry name" value="Acrflvin-R"/>
</dbReference>
<dbReference type="Gene3D" id="3.30.70.1430">
    <property type="entry name" value="Multidrug efflux transporter AcrB pore domain"/>
    <property type="match status" value="2"/>
</dbReference>
<feature type="transmembrane region" description="Helical" evidence="8">
    <location>
        <begin position="12"/>
        <end position="32"/>
    </location>
</feature>
<dbReference type="Gene3D" id="3.30.70.1320">
    <property type="entry name" value="Multidrug efflux transporter AcrB pore domain like"/>
    <property type="match status" value="1"/>
</dbReference>
<dbReference type="GO" id="GO:0042910">
    <property type="term" value="F:xenobiotic transmembrane transporter activity"/>
    <property type="evidence" value="ECO:0007669"/>
    <property type="project" value="TreeGrafter"/>
</dbReference>
<dbReference type="EMBL" id="RBZU01000014">
    <property type="protein sequence ID" value="RKP46620.1"/>
    <property type="molecule type" value="Genomic_DNA"/>
</dbReference>
<keyword evidence="2" id="KW-0813">Transport</keyword>
<dbReference type="SUPFAM" id="SSF82866">
    <property type="entry name" value="Multidrug efflux transporter AcrB transmembrane domain"/>
    <property type="match status" value="2"/>
</dbReference>
<dbReference type="Proteomes" id="UP000270342">
    <property type="component" value="Unassembled WGS sequence"/>
</dbReference>
<dbReference type="RefSeq" id="WP_121090258.1">
    <property type="nucleotide sequence ID" value="NZ_RBZU01000014.1"/>
</dbReference>
<dbReference type="Gene3D" id="1.20.1640.10">
    <property type="entry name" value="Multidrug efflux transporter AcrB transmembrane domain"/>
    <property type="match status" value="2"/>
</dbReference>
<feature type="transmembrane region" description="Helical" evidence="8">
    <location>
        <begin position="989"/>
        <end position="1015"/>
    </location>
</feature>
<keyword evidence="10" id="KW-1185">Reference proteome</keyword>
<dbReference type="Gene3D" id="3.30.2090.10">
    <property type="entry name" value="Multidrug efflux transporter AcrB TolC docking domain, DN and DC subdomains"/>
    <property type="match status" value="2"/>
</dbReference>
<organism evidence="9 10">
    <name type="scientific">Pararobbsia silviterrae</name>
    <dbReference type="NCBI Taxonomy" id="1792498"/>
    <lineage>
        <taxon>Bacteria</taxon>
        <taxon>Pseudomonadati</taxon>
        <taxon>Pseudomonadota</taxon>
        <taxon>Betaproteobacteria</taxon>
        <taxon>Burkholderiales</taxon>
        <taxon>Burkholderiaceae</taxon>
        <taxon>Pararobbsia</taxon>
    </lineage>
</organism>
<feature type="transmembrane region" description="Helical" evidence="8">
    <location>
        <begin position="365"/>
        <end position="384"/>
    </location>
</feature>
<evidence type="ECO:0000313" key="10">
    <source>
        <dbReference type="Proteomes" id="UP000270342"/>
    </source>
</evidence>
<evidence type="ECO:0000313" key="9">
    <source>
        <dbReference type="EMBL" id="RKP46620.1"/>
    </source>
</evidence>
<feature type="transmembrane region" description="Helical" evidence="8">
    <location>
        <begin position="528"/>
        <end position="548"/>
    </location>
</feature>
<accession>A0A494X833</accession>
<evidence type="ECO:0000256" key="5">
    <source>
        <dbReference type="ARBA" id="ARBA00022692"/>
    </source>
</evidence>
<evidence type="ECO:0000256" key="1">
    <source>
        <dbReference type="ARBA" id="ARBA00004429"/>
    </source>
</evidence>
<dbReference type="FunFam" id="1.20.1640.10:FF:000001">
    <property type="entry name" value="Efflux pump membrane transporter"/>
    <property type="match status" value="1"/>
</dbReference>
<evidence type="ECO:0000256" key="8">
    <source>
        <dbReference type="SAM" id="Phobius"/>
    </source>
</evidence>
<evidence type="ECO:0000256" key="2">
    <source>
        <dbReference type="ARBA" id="ARBA00022448"/>
    </source>
</evidence>
<dbReference type="PRINTS" id="PR00702">
    <property type="entry name" value="ACRIFLAVINRP"/>
</dbReference>
<evidence type="ECO:0000256" key="6">
    <source>
        <dbReference type="ARBA" id="ARBA00022989"/>
    </source>
</evidence>
<keyword evidence="4" id="KW-0997">Cell inner membrane</keyword>
<feature type="transmembrane region" description="Helical" evidence="8">
    <location>
        <begin position="463"/>
        <end position="490"/>
    </location>
</feature>
<comment type="subcellular location">
    <subcellularLocation>
        <location evidence="1">Cell inner membrane</location>
        <topology evidence="1">Multi-pass membrane protein</topology>
    </subcellularLocation>
</comment>
<dbReference type="Pfam" id="PF00873">
    <property type="entry name" value="ACR_tran"/>
    <property type="match status" value="1"/>
</dbReference>
<dbReference type="NCBIfam" id="NF007798">
    <property type="entry name" value="PRK10503.1"/>
    <property type="match status" value="1"/>
</dbReference>
<feature type="transmembrane region" description="Helical" evidence="8">
    <location>
        <begin position="431"/>
        <end position="451"/>
    </location>
</feature>
<dbReference type="GO" id="GO:0005886">
    <property type="term" value="C:plasma membrane"/>
    <property type="evidence" value="ECO:0007669"/>
    <property type="project" value="UniProtKB-SubCell"/>
</dbReference>
<dbReference type="AlphaFoldDB" id="A0A494X833"/>
<dbReference type="Gene3D" id="3.30.70.1440">
    <property type="entry name" value="Multidrug efflux transporter AcrB pore domain"/>
    <property type="match status" value="1"/>
</dbReference>
<dbReference type="NCBIfam" id="NF033617">
    <property type="entry name" value="RND_permease_2"/>
    <property type="match status" value="1"/>
</dbReference>
<protein>
    <submittedName>
        <fullName evidence="9">MdtB/MuxB family multidrug efflux RND transporter permease subunit</fullName>
    </submittedName>
</protein>
<proteinExistence type="predicted"/>
<sequence length="1039" mass="111214">MNPSRLFILRPVGTALMMAAIMLVGLVALRFLPLSALPEVDYPTIQVQTFYPGASPDVMTSSVTAPLERQFGEMPSLNQMSSSSSAGASVITLQFNLDLPLDIAEQEVQAAINAAGNLLPSDLPAPPIYAKVNPADAPVLALALTSRTMPLTQVEDLADTRLAQKISQVPGVGLVSISGGQRPAVRIQANPRALAAYGLNLDDLRTTISNLNVNTPKGNFDGPTRAYAINANDQLESAKEYQKAVVAYKNGRPVMLTDVAKIVDGAENAQLGAWMNGTPAVILNVQRQPGANVIATVDAIQKLLPQLRQTLPAAVEVHVLTDRTTTIRASVRDVAFELCVSILLVVIVIFVFLSNAYATIIPSLSVPLSLVGTLGVMYLCGFSLDNLSLMALTIATGFVVDDAIVMIENIERYVEAGETALDAALKGSKQIGFTIISLTVSLIAVLIPLLFMGDVVGRLFHEFAITLAVTIVISAIVSLTLVPMMCAKLLRHSPPKGSRSFEARTRAFFDGVIAQYGRALRVVLDHQGLTLVVAILTVAVTALLYIVIPKGFFPVQDTGVIQGISQATQSTSYKAMAERQQALADAILKDPDVESLSSFIGVDGTNITVNTGRFLINLKPFDDRQANASEIIRRIQRDADQVPGVKLFMQPVQDLTIDSTVSATQYQFILEDANSNEFNAWVPKLVDRLKQAPALADVASDLQQNGASVFINIDRSTAARFGITPATVDSALYDAFGQRIISTIFTQTNQYRVIMEADPELQHSTKSLGDLYLPSSTSTTGQVPLSSIATFTEQTSPLVVSHLGQFPSTTVSFNLAPGASLGEAVKAIEQAERDIGLPGSFTTRYQGAALAFQSSLSNELFLILAAIVTMYIVLGVLYESFIHPITILSTLPSAGVGALLALMMAGKDLDIIAIIGIVLLIGIVKKNAIMMIDFALEAERDEGKSPREAIYQACLLRFRPILMTTMAALLGALPLMLGWGAGSELRQPLGIAIAGGLIVSQLLTLFTTPVIYLGFDRLAQRMRARFGHHGDAGRAGTDV</sequence>
<dbReference type="FunFam" id="3.30.70.1430:FF:000001">
    <property type="entry name" value="Efflux pump membrane transporter"/>
    <property type="match status" value="1"/>
</dbReference>
<dbReference type="SUPFAM" id="SSF82693">
    <property type="entry name" value="Multidrug efflux transporter AcrB pore domain, PN1, PN2, PC1 and PC2 subdomains"/>
    <property type="match status" value="3"/>
</dbReference>
<keyword evidence="7 8" id="KW-0472">Membrane</keyword>
<dbReference type="PANTHER" id="PTHR32063">
    <property type="match status" value="1"/>
</dbReference>
<name>A0A494X833_9BURK</name>
<feature type="transmembrane region" description="Helical" evidence="8">
    <location>
        <begin position="956"/>
        <end position="977"/>
    </location>
</feature>
<dbReference type="PANTHER" id="PTHR32063:SF21">
    <property type="entry name" value="MULTIDRUG RESISTANCE PROTEIN MDTB"/>
    <property type="match status" value="1"/>
</dbReference>
<keyword evidence="3" id="KW-1003">Cell membrane</keyword>
<dbReference type="SUPFAM" id="SSF82714">
    <property type="entry name" value="Multidrug efflux transporter AcrB TolC docking domain, DN and DC subdomains"/>
    <property type="match status" value="2"/>
</dbReference>
<dbReference type="OrthoDB" id="8764373at2"/>